<dbReference type="Proteomes" id="UP000815325">
    <property type="component" value="Unassembled WGS sequence"/>
</dbReference>
<organism evidence="1 2">
    <name type="scientific">Dunaliella salina</name>
    <name type="common">Green alga</name>
    <name type="synonym">Protococcus salinus</name>
    <dbReference type="NCBI Taxonomy" id="3046"/>
    <lineage>
        <taxon>Eukaryota</taxon>
        <taxon>Viridiplantae</taxon>
        <taxon>Chlorophyta</taxon>
        <taxon>core chlorophytes</taxon>
        <taxon>Chlorophyceae</taxon>
        <taxon>CS clade</taxon>
        <taxon>Chlamydomonadales</taxon>
        <taxon>Dunaliellaceae</taxon>
        <taxon>Dunaliella</taxon>
    </lineage>
</organism>
<accession>A0ABQ7GXF4</accession>
<keyword evidence="2" id="KW-1185">Reference proteome</keyword>
<gene>
    <name evidence="1" type="ORF">DUNSADRAFT_1159</name>
</gene>
<comment type="caution">
    <text evidence="1">The sequence shown here is derived from an EMBL/GenBank/DDBJ whole genome shotgun (WGS) entry which is preliminary data.</text>
</comment>
<proteinExistence type="predicted"/>
<name>A0ABQ7GXF4_DUNSA</name>
<reference evidence="1" key="1">
    <citation type="submission" date="2017-08" db="EMBL/GenBank/DDBJ databases">
        <authorList>
            <person name="Polle J.E."/>
            <person name="Barry K."/>
            <person name="Cushman J."/>
            <person name="Schmutz J."/>
            <person name="Tran D."/>
            <person name="Hathwaick L.T."/>
            <person name="Yim W.C."/>
            <person name="Jenkins J."/>
            <person name="Mckie-Krisberg Z.M."/>
            <person name="Prochnik S."/>
            <person name="Lindquist E."/>
            <person name="Dockter R.B."/>
            <person name="Adam C."/>
            <person name="Molina H."/>
            <person name="Bunkerborg J."/>
            <person name="Jin E."/>
            <person name="Buchheim M."/>
            <person name="Magnuson J."/>
        </authorList>
    </citation>
    <scope>NUCLEOTIDE SEQUENCE</scope>
    <source>
        <strain evidence="1">CCAP 19/18</strain>
    </source>
</reference>
<evidence type="ECO:0000313" key="2">
    <source>
        <dbReference type="Proteomes" id="UP000815325"/>
    </source>
</evidence>
<dbReference type="EMBL" id="MU069548">
    <property type="protein sequence ID" value="KAF5839286.1"/>
    <property type="molecule type" value="Genomic_DNA"/>
</dbReference>
<protein>
    <recommendedName>
        <fullName evidence="3">Encoded protein</fullName>
    </recommendedName>
</protein>
<sequence>MTAAQLCSQLPLLFFPSIKCVGLNLHPVRHVLVLSHSSILLFCYKSNGIDGCAFPQKVSHQKGSVQASSVPVCDMAACSLILSSSPQQLQRRVQPFVQTSMSAWQPVLHSCLHHCGGYK</sequence>
<evidence type="ECO:0000313" key="1">
    <source>
        <dbReference type="EMBL" id="KAF5839286.1"/>
    </source>
</evidence>
<evidence type="ECO:0008006" key="3">
    <source>
        <dbReference type="Google" id="ProtNLM"/>
    </source>
</evidence>